<proteinExistence type="predicted"/>
<reference evidence="1" key="1">
    <citation type="submission" date="2021-02" db="EMBL/GenBank/DDBJ databases">
        <authorList>
            <person name="Dougan E. K."/>
            <person name="Rhodes N."/>
            <person name="Thang M."/>
            <person name="Chan C."/>
        </authorList>
    </citation>
    <scope>NUCLEOTIDE SEQUENCE</scope>
</reference>
<dbReference type="Proteomes" id="UP000626109">
    <property type="component" value="Unassembled WGS sequence"/>
</dbReference>
<dbReference type="AlphaFoldDB" id="A0A813J747"/>
<evidence type="ECO:0000313" key="1">
    <source>
        <dbReference type="EMBL" id="CAE8665138.1"/>
    </source>
</evidence>
<protein>
    <submittedName>
        <fullName evidence="1">Uncharacterized protein</fullName>
    </submittedName>
</protein>
<evidence type="ECO:0000313" key="2">
    <source>
        <dbReference type="Proteomes" id="UP000626109"/>
    </source>
</evidence>
<dbReference type="EMBL" id="CAJNNW010019776">
    <property type="protein sequence ID" value="CAE8665138.1"/>
    <property type="molecule type" value="Genomic_DNA"/>
</dbReference>
<name>A0A813J747_POLGL</name>
<gene>
    <name evidence="1" type="ORF">PGLA2088_LOCUS15824</name>
</gene>
<accession>A0A813J747</accession>
<comment type="caution">
    <text evidence="1">The sequence shown here is derived from an EMBL/GenBank/DDBJ whole genome shotgun (WGS) entry which is preliminary data.</text>
</comment>
<sequence>MDSVGYKVHVCDNFDHITFNERLWTQSACGLSDPSCLRRALGAMSHPSPGSLRSGRQAIRQLWGLSSCAMATVLCLRSDRLRSLQAWCFGSEHAMGHLSSVGTPPPLRQPAAALAPASGAAAGARVGL</sequence>
<organism evidence="1 2">
    <name type="scientific">Polarella glacialis</name>
    <name type="common">Dinoflagellate</name>
    <dbReference type="NCBI Taxonomy" id="89957"/>
    <lineage>
        <taxon>Eukaryota</taxon>
        <taxon>Sar</taxon>
        <taxon>Alveolata</taxon>
        <taxon>Dinophyceae</taxon>
        <taxon>Suessiales</taxon>
        <taxon>Suessiaceae</taxon>
        <taxon>Polarella</taxon>
    </lineage>
</organism>